<keyword evidence="5" id="KW-0378">Hydrolase</keyword>
<dbReference type="GO" id="GO:0046872">
    <property type="term" value="F:metal ion binding"/>
    <property type="evidence" value="ECO:0007669"/>
    <property type="project" value="UniProtKB-KW"/>
</dbReference>
<dbReference type="Gene3D" id="1.20.1270.50">
    <property type="entry name" value="Glycoside hydrolase family 38, central domain"/>
    <property type="match status" value="1"/>
</dbReference>
<dbReference type="InterPro" id="IPR028995">
    <property type="entry name" value="Glyco_hydro_57/38_cen_sf"/>
</dbReference>
<dbReference type="SMART" id="SM00872">
    <property type="entry name" value="Alpha-mann_mid"/>
    <property type="match status" value="1"/>
</dbReference>
<evidence type="ECO:0000256" key="5">
    <source>
        <dbReference type="ARBA" id="ARBA00022801"/>
    </source>
</evidence>
<dbReference type="PANTHER" id="PTHR46017">
    <property type="entry name" value="ALPHA-MANNOSIDASE 2C1"/>
    <property type="match status" value="1"/>
</dbReference>
<comment type="caution">
    <text evidence="9">The sequence shown here is derived from an EMBL/GenBank/DDBJ whole genome shotgun (WGS) entry which is preliminary data.</text>
</comment>
<dbReference type="InterPro" id="IPR041147">
    <property type="entry name" value="GH38_C"/>
</dbReference>
<name>A0AAE1UD52_9EUCA</name>
<dbReference type="InterPro" id="IPR000602">
    <property type="entry name" value="Glyco_hydro_38_N"/>
</dbReference>
<dbReference type="GO" id="GO:0004559">
    <property type="term" value="F:alpha-mannosidase activity"/>
    <property type="evidence" value="ECO:0007669"/>
    <property type="project" value="UniProtKB-EC"/>
</dbReference>
<dbReference type="Pfam" id="PF09261">
    <property type="entry name" value="Alpha-mann_mid"/>
    <property type="match status" value="1"/>
</dbReference>
<dbReference type="SUPFAM" id="SSF88688">
    <property type="entry name" value="Families 57/38 glycoside transferase middle domain"/>
    <property type="match status" value="1"/>
</dbReference>
<dbReference type="AlphaFoldDB" id="A0AAE1UD52"/>
<comment type="similarity">
    <text evidence="2">Belongs to the glycosyl hydrolase 38 family.</text>
</comment>
<evidence type="ECO:0000256" key="3">
    <source>
        <dbReference type="ARBA" id="ARBA00012752"/>
    </source>
</evidence>
<dbReference type="Pfam" id="PF07748">
    <property type="entry name" value="Glyco_hydro_38C"/>
    <property type="match status" value="1"/>
</dbReference>
<comment type="catalytic activity">
    <reaction evidence="1">
        <text>Hydrolysis of terminal, non-reducing alpha-D-mannose residues in alpha-D-mannosides.</text>
        <dbReference type="EC" id="3.2.1.24"/>
    </reaction>
</comment>
<proteinExistence type="inferred from homology"/>
<dbReference type="EC" id="3.2.1.24" evidence="3"/>
<dbReference type="FunFam" id="2.70.98.30:FF:000001">
    <property type="entry name" value="alpha-mannosidase 2C1 isoform X2"/>
    <property type="match status" value="1"/>
</dbReference>
<feature type="domain" description="Glycoside hydrolase family 38 central" evidence="8">
    <location>
        <begin position="528"/>
        <end position="613"/>
    </location>
</feature>
<evidence type="ECO:0000259" key="8">
    <source>
        <dbReference type="SMART" id="SM00872"/>
    </source>
</evidence>
<dbReference type="GO" id="GO:0009313">
    <property type="term" value="P:oligosaccharide catabolic process"/>
    <property type="evidence" value="ECO:0007669"/>
    <property type="project" value="TreeGrafter"/>
</dbReference>
<dbReference type="GO" id="GO:0030246">
    <property type="term" value="F:carbohydrate binding"/>
    <property type="evidence" value="ECO:0007669"/>
    <property type="project" value="InterPro"/>
</dbReference>
<accession>A0AAE1UD52</accession>
<dbReference type="InterPro" id="IPR054723">
    <property type="entry name" value="Ams1-like_N"/>
</dbReference>
<dbReference type="Pfam" id="PF17677">
    <property type="entry name" value="Glyco_hydro38C2"/>
    <property type="match status" value="1"/>
</dbReference>
<dbReference type="SUPFAM" id="SSF88713">
    <property type="entry name" value="Glycoside hydrolase/deacetylase"/>
    <property type="match status" value="1"/>
</dbReference>
<dbReference type="InterPro" id="IPR011682">
    <property type="entry name" value="Glyco_hydro_38_C"/>
</dbReference>
<dbReference type="EMBL" id="JAWZYT010000782">
    <property type="protein sequence ID" value="KAK4319082.1"/>
    <property type="molecule type" value="Genomic_DNA"/>
</dbReference>
<reference evidence="9" key="1">
    <citation type="submission" date="2023-11" db="EMBL/GenBank/DDBJ databases">
        <title>Genome assemblies of two species of porcelain crab, Petrolisthes cinctipes and Petrolisthes manimaculis (Anomura: Porcellanidae).</title>
        <authorList>
            <person name="Angst P."/>
        </authorList>
    </citation>
    <scope>NUCLEOTIDE SEQUENCE</scope>
    <source>
        <strain evidence="9">PB745_02</strain>
        <tissue evidence="9">Gill</tissue>
    </source>
</reference>
<feature type="region of interest" description="Disordered" evidence="7">
    <location>
        <begin position="1008"/>
        <end position="1032"/>
    </location>
</feature>
<evidence type="ECO:0000256" key="2">
    <source>
        <dbReference type="ARBA" id="ARBA00009792"/>
    </source>
</evidence>
<dbReference type="PANTHER" id="PTHR46017:SF1">
    <property type="entry name" value="ALPHA-MANNOSIDASE 2C1"/>
    <property type="match status" value="1"/>
</dbReference>
<sequence>MSDPGVQASIHKNVKTTLPRLYNYIASTRFREVNLVDRLYPESTPVELSHWALPGGSGAWEEWTFAEIITQTFTPISLGSSYGPTWTTHWFRLVFSIPDEWAGSEVRLRWGSNSEAAVWSDSGVILQGLSTGDQGALRTDYIITTNHQAGQSGPYTLYVEMAVNKLLGASEGDLIDPPSTDLYYTLSRAEVVRVDSLVYKLTRDIEVLHQLAEQLVGQEDQRGYQALYTANQMVNSIIAGQDSVASTLADEYFSKGNGSRAHTLAAIGNCHIDSAWLWPYSETKRKVARSFSSQLALMDKYPEHIFVASQAQQWQWCKQYYPELWTRVLAKVAEGRFLPVGGTWVEMDGNIPSGESFIRQFLMGQTFYQRELGITCKEFWLPDTFGYSAQIPALMNHMGLKRFLTQKMSWSLVNKFPNHNFTWEGIDGSTVLAHFPPGDSYTMNFTVEEAVRTEKNLEDKGRASTSAFLFGYGDGGGGPTQDMLERARRLADTDGCPKATMMTPDQLFTQLESEQHNFCRWVGELYLELHNGTYTTHAAMKRLCRRAEFELRDAELLLSQTIAVLGVAGASTLLQESQATLESAWHKVLLNQFHDVLPGSGIGIIYPEAQTLYQQAIQDANTVRDNSLSAIFAQDDVNFTIGNGLIQAEIDSYGRITSLKTTGDERDVFQPPSGVSSGKLLYGNQIVLYDDEPLYWDAWDVMDYHLETGKVLNDPMSGYTINSPAVVENNPLLCSVRWGVTFGSTTFSQDIQLTADSPYLAFVTSVSWGENRKILKAVHSTSLYTTKATFDVQFGHLERPTHMNTSWDMARYEVCGHKWADLSEPDWGVAVLNDSKYGWMARGSTLALSLLRSPKAPDDTADMGDHTFKYALFPHLGSPDKAGVVQRAYEFNTPILTIQASSERGVETWVGVQGEGAVLHTVKPAEDRSGEVILRFFECKGTRSKITLALQWPVTAVKECNGMEVAGTDVPFVSDTGITSVDLSFTPFSIKALRVTLHNLNITHATSDHQGKEIKTNSGHHQSTSIYNDPNKKADQPGNAYLKWVMSVLGIEGVIEYFHYTTNGHQHTTPSDNPKKFTNSSIQVSESTEGYILSEKESDYHPYTSQNQQPTINNINVQNFTHSSNKSSDNSTVHRQLTNPSTDLINCTNTSSYLNAGEVYHPIPNNKNNTHQNK</sequence>
<dbReference type="GO" id="GO:0006013">
    <property type="term" value="P:mannose metabolic process"/>
    <property type="evidence" value="ECO:0007669"/>
    <property type="project" value="InterPro"/>
</dbReference>
<dbReference type="InterPro" id="IPR015341">
    <property type="entry name" value="Glyco_hydro_38_cen"/>
</dbReference>
<dbReference type="Gene3D" id="3.20.110.10">
    <property type="entry name" value="Glycoside hydrolase 38, N terminal domain"/>
    <property type="match status" value="1"/>
</dbReference>
<dbReference type="Pfam" id="PF22907">
    <property type="entry name" value="Ams1-like_1st"/>
    <property type="match status" value="1"/>
</dbReference>
<keyword evidence="6" id="KW-0326">Glycosidase</keyword>
<dbReference type="SUPFAM" id="SSF74650">
    <property type="entry name" value="Galactose mutarotase-like"/>
    <property type="match status" value="1"/>
</dbReference>
<organism evidence="9 10">
    <name type="scientific">Petrolisthes manimaculis</name>
    <dbReference type="NCBI Taxonomy" id="1843537"/>
    <lineage>
        <taxon>Eukaryota</taxon>
        <taxon>Metazoa</taxon>
        <taxon>Ecdysozoa</taxon>
        <taxon>Arthropoda</taxon>
        <taxon>Crustacea</taxon>
        <taxon>Multicrustacea</taxon>
        <taxon>Malacostraca</taxon>
        <taxon>Eumalacostraca</taxon>
        <taxon>Eucarida</taxon>
        <taxon>Decapoda</taxon>
        <taxon>Pleocyemata</taxon>
        <taxon>Anomura</taxon>
        <taxon>Galatheoidea</taxon>
        <taxon>Porcellanidae</taxon>
        <taxon>Petrolisthes</taxon>
    </lineage>
</organism>
<evidence type="ECO:0000313" key="9">
    <source>
        <dbReference type="EMBL" id="KAK4319082.1"/>
    </source>
</evidence>
<keyword evidence="4" id="KW-0479">Metal-binding</keyword>
<dbReference type="Pfam" id="PF01074">
    <property type="entry name" value="Glyco_hydro_38N"/>
    <property type="match status" value="1"/>
</dbReference>
<dbReference type="InterPro" id="IPR011013">
    <property type="entry name" value="Gal_mutarotase_sf_dom"/>
</dbReference>
<gene>
    <name evidence="9" type="ORF">Pmani_009915</name>
</gene>
<dbReference type="FunFam" id="3.20.110.10:FF:000002">
    <property type="entry name" value="alpha-mannosidase 2C1 isoform X1"/>
    <property type="match status" value="1"/>
</dbReference>
<dbReference type="Proteomes" id="UP001292094">
    <property type="component" value="Unassembled WGS sequence"/>
</dbReference>
<dbReference type="InterPro" id="IPR011330">
    <property type="entry name" value="Glyco_hydro/deAcase_b/a-brl"/>
</dbReference>
<protein>
    <recommendedName>
        <fullName evidence="3">alpha-mannosidase</fullName>
        <ecNumber evidence="3">3.2.1.24</ecNumber>
    </recommendedName>
</protein>
<evidence type="ECO:0000256" key="1">
    <source>
        <dbReference type="ARBA" id="ARBA00000365"/>
    </source>
</evidence>
<keyword evidence="10" id="KW-1185">Reference proteome</keyword>
<evidence type="ECO:0000313" key="10">
    <source>
        <dbReference type="Proteomes" id="UP001292094"/>
    </source>
</evidence>
<feature type="region of interest" description="Disordered" evidence="7">
    <location>
        <begin position="1121"/>
        <end position="1140"/>
    </location>
</feature>
<evidence type="ECO:0000256" key="7">
    <source>
        <dbReference type="SAM" id="MobiDB-lite"/>
    </source>
</evidence>
<feature type="compositionally biased region" description="Polar residues" evidence="7">
    <location>
        <begin position="1016"/>
        <end position="1028"/>
    </location>
</feature>
<dbReference type="Gene3D" id="2.70.98.30">
    <property type="entry name" value="Golgi alpha-mannosidase II, domain 4"/>
    <property type="match status" value="1"/>
</dbReference>
<evidence type="ECO:0000256" key="4">
    <source>
        <dbReference type="ARBA" id="ARBA00022723"/>
    </source>
</evidence>
<dbReference type="FunFam" id="1.20.1270.50:FF:000004">
    <property type="entry name" value="alpha-mannosidase 2C1 isoform X1"/>
    <property type="match status" value="1"/>
</dbReference>
<evidence type="ECO:0000256" key="6">
    <source>
        <dbReference type="ARBA" id="ARBA00023295"/>
    </source>
</evidence>
<dbReference type="InterPro" id="IPR037094">
    <property type="entry name" value="Glyco_hydro_38_cen_sf"/>
</dbReference>
<dbReference type="InterPro" id="IPR027291">
    <property type="entry name" value="Glyco_hydro_38_N_sf"/>
</dbReference>